<dbReference type="SMART" id="SM00388">
    <property type="entry name" value="HisKA"/>
    <property type="match status" value="1"/>
</dbReference>
<keyword evidence="6" id="KW-0902">Two-component regulatory system</keyword>
<evidence type="ECO:0000256" key="5">
    <source>
        <dbReference type="ARBA" id="ARBA00022777"/>
    </source>
</evidence>
<dbReference type="PANTHER" id="PTHR43047">
    <property type="entry name" value="TWO-COMPONENT HISTIDINE PROTEIN KINASE"/>
    <property type="match status" value="1"/>
</dbReference>
<protein>
    <recommendedName>
        <fullName evidence="2">histidine kinase</fullName>
        <ecNumber evidence="2">2.7.13.3</ecNumber>
    </recommendedName>
</protein>
<keyword evidence="4" id="KW-0808">Transferase</keyword>
<keyword evidence="5" id="KW-0418">Kinase</keyword>
<dbReference type="InterPro" id="IPR036890">
    <property type="entry name" value="HATPase_C_sf"/>
</dbReference>
<dbReference type="CDD" id="cd00082">
    <property type="entry name" value="HisKA"/>
    <property type="match status" value="1"/>
</dbReference>
<dbReference type="Gene3D" id="3.30.450.20">
    <property type="entry name" value="PAS domain"/>
    <property type="match status" value="2"/>
</dbReference>
<dbReference type="SUPFAM" id="SSF55785">
    <property type="entry name" value="PYP-like sensor domain (PAS domain)"/>
    <property type="match status" value="2"/>
</dbReference>
<dbReference type="Pfam" id="PF02518">
    <property type="entry name" value="HATPase_c"/>
    <property type="match status" value="1"/>
</dbReference>
<dbReference type="InterPro" id="IPR035965">
    <property type="entry name" value="PAS-like_dom_sf"/>
</dbReference>
<dbReference type="SMART" id="SM00448">
    <property type="entry name" value="REC"/>
    <property type="match status" value="1"/>
</dbReference>
<dbReference type="InterPro" id="IPR003594">
    <property type="entry name" value="HATPase_dom"/>
</dbReference>
<feature type="compositionally biased region" description="Basic and acidic residues" evidence="9">
    <location>
        <begin position="771"/>
        <end position="784"/>
    </location>
</feature>
<sequence>MGKGTKSLTDRKMKNILKKAENAEKLLNLTSDTMILLDRNGVCVDIAVHDINLWFLTEDQLLDKNILQLLPPSTYRKIYPEFKKVLLRGEVSSRNYELATDSKTYFFKCIMRPYEDMVLCQYRDITERSQRKLELEKKNYELNEIQKVALIGRWWYDSGKECICYSGYSDITLDEEQQTVSLDSYITHILPEDREIFCKWLDENLQGDMKESVEYRIHFRQKVFYIRQKTFSCEKRPGGHTVLEGYIQNITDIQQRRNDITLLTHAINNATEDIFAAHEDGTLIFANRFFRQHHNIGLTDDITQLKIYQVNSHARNEEEWNRIKASIPKGSQRKGFIFYNPLPLHPEVLAMEGNAFWVTSDEGEYSLWAFGKDITQRIKDEQQIKRFSQVMDKTIENLPAGIVVKDIKNNFKYLYRNRESYNRNIPMKEALGKDDFDFYPFDIAQKKRKQDMEIAETGIEKHWITEEYDQNGKSIILDKRKMRIKSKDFSPILLSIEWDITEMERMKQELLVAKEKAEASDQLKSAFLANMSHEIRTPLNAIVGFSRIIAESTDAEERKSFYDIVEANNERLLQLINEILDLSKIEAGIVEFTITPVRLHSLCREIFDALKFRCPQGVKLIYEPSDEEITIEGDKNRIFQVISNLIGNAFKFTTQGKISYGYRRKGDGIEFHVSDTGIGIEAGKLDKVFERFVKMNSFAQGTGLGLSICKTIIERLGGTISASSEMGKGTTFTFTLPEKQEETADKHADIHKSGVNAPTYAQKENNASLSGEEHQGSEQPHESSKPGLPTILVAEDTDSNYILVRAILGKSYHLERAKDGMEAVTMFEELHPDLILMDMKMPNLDGLDATKIIRELSPKIPIIALTAYAYECDRQAALKAGCNEFLTKPYKQEELKEVIERHLEEKDVQKQK</sequence>
<dbReference type="CDD" id="cd17546">
    <property type="entry name" value="REC_hyHK_CKI1_RcsC-like"/>
    <property type="match status" value="1"/>
</dbReference>
<keyword evidence="7" id="KW-0472">Membrane</keyword>
<keyword evidence="3 8" id="KW-0597">Phosphoprotein</keyword>
<dbReference type="InterPro" id="IPR001789">
    <property type="entry name" value="Sig_transdc_resp-reg_receiver"/>
</dbReference>
<dbReference type="SUPFAM" id="SSF47384">
    <property type="entry name" value="Homodimeric domain of signal transducing histidine kinase"/>
    <property type="match status" value="1"/>
</dbReference>
<dbReference type="EC" id="2.7.13.3" evidence="2"/>
<dbReference type="InterPro" id="IPR003661">
    <property type="entry name" value="HisK_dim/P_dom"/>
</dbReference>
<dbReference type="SMART" id="SM00387">
    <property type="entry name" value="HATPase_c"/>
    <property type="match status" value="1"/>
</dbReference>
<feature type="region of interest" description="Disordered" evidence="9">
    <location>
        <begin position="754"/>
        <end position="789"/>
    </location>
</feature>
<evidence type="ECO:0000259" key="10">
    <source>
        <dbReference type="PROSITE" id="PS50109"/>
    </source>
</evidence>
<evidence type="ECO:0000256" key="7">
    <source>
        <dbReference type="ARBA" id="ARBA00023136"/>
    </source>
</evidence>
<dbReference type="Pfam" id="PF00072">
    <property type="entry name" value="Response_reg"/>
    <property type="match status" value="1"/>
</dbReference>
<feature type="domain" description="Histidine kinase" evidence="10">
    <location>
        <begin position="530"/>
        <end position="740"/>
    </location>
</feature>
<gene>
    <name evidence="12" type="ORF">DW701_09810</name>
</gene>
<evidence type="ECO:0000259" key="11">
    <source>
        <dbReference type="PROSITE" id="PS50110"/>
    </source>
</evidence>
<dbReference type="SUPFAM" id="SSF55874">
    <property type="entry name" value="ATPase domain of HSP90 chaperone/DNA topoisomerase II/histidine kinase"/>
    <property type="match status" value="1"/>
</dbReference>
<dbReference type="InterPro" id="IPR011006">
    <property type="entry name" value="CheY-like_superfamily"/>
</dbReference>
<dbReference type="InterPro" id="IPR004358">
    <property type="entry name" value="Sig_transdc_His_kin-like_C"/>
</dbReference>
<evidence type="ECO:0000256" key="1">
    <source>
        <dbReference type="ARBA" id="ARBA00000085"/>
    </source>
</evidence>
<evidence type="ECO:0000256" key="9">
    <source>
        <dbReference type="SAM" id="MobiDB-lite"/>
    </source>
</evidence>
<comment type="caution">
    <text evidence="12">The sequence shown here is derived from an EMBL/GenBank/DDBJ whole genome shotgun (WGS) entry which is preliminary data.</text>
</comment>
<dbReference type="FunFam" id="3.30.565.10:FF:000006">
    <property type="entry name" value="Sensor histidine kinase WalK"/>
    <property type="match status" value="1"/>
</dbReference>
<evidence type="ECO:0000256" key="2">
    <source>
        <dbReference type="ARBA" id="ARBA00012438"/>
    </source>
</evidence>
<dbReference type="Proteomes" id="UP000283538">
    <property type="component" value="Unassembled WGS sequence"/>
</dbReference>
<evidence type="ECO:0000256" key="3">
    <source>
        <dbReference type="ARBA" id="ARBA00022553"/>
    </source>
</evidence>
<dbReference type="PROSITE" id="PS50110">
    <property type="entry name" value="RESPONSE_REGULATORY"/>
    <property type="match status" value="1"/>
</dbReference>
<accession>A0A414MBS0</accession>
<evidence type="ECO:0000313" key="12">
    <source>
        <dbReference type="EMBL" id="RHF08643.1"/>
    </source>
</evidence>
<evidence type="ECO:0000313" key="13">
    <source>
        <dbReference type="Proteomes" id="UP000283538"/>
    </source>
</evidence>
<dbReference type="Gene3D" id="1.10.287.130">
    <property type="match status" value="1"/>
</dbReference>
<evidence type="ECO:0000256" key="8">
    <source>
        <dbReference type="PROSITE-ProRule" id="PRU00169"/>
    </source>
</evidence>
<dbReference type="FunFam" id="1.10.287.130:FF:000001">
    <property type="entry name" value="Two-component sensor histidine kinase"/>
    <property type="match status" value="1"/>
</dbReference>
<dbReference type="GO" id="GO:0000155">
    <property type="term" value="F:phosphorelay sensor kinase activity"/>
    <property type="evidence" value="ECO:0007669"/>
    <property type="project" value="InterPro"/>
</dbReference>
<dbReference type="PROSITE" id="PS50109">
    <property type="entry name" value="HIS_KIN"/>
    <property type="match status" value="1"/>
</dbReference>
<dbReference type="Gene3D" id="3.40.50.2300">
    <property type="match status" value="1"/>
</dbReference>
<evidence type="ECO:0000256" key="4">
    <source>
        <dbReference type="ARBA" id="ARBA00022679"/>
    </source>
</evidence>
<reference evidence="12 13" key="1">
    <citation type="submission" date="2018-08" db="EMBL/GenBank/DDBJ databases">
        <title>A genome reference for cultivated species of the human gut microbiota.</title>
        <authorList>
            <person name="Zou Y."/>
            <person name="Xue W."/>
            <person name="Luo G."/>
        </authorList>
    </citation>
    <scope>NUCLEOTIDE SEQUENCE [LARGE SCALE GENOMIC DNA]</scope>
    <source>
        <strain evidence="12 13">AM26-26AC</strain>
    </source>
</reference>
<dbReference type="AlphaFoldDB" id="A0A414MBS0"/>
<comment type="catalytic activity">
    <reaction evidence="1">
        <text>ATP + protein L-histidine = ADP + protein N-phospho-L-histidine.</text>
        <dbReference type="EC" id="2.7.13.3"/>
    </reaction>
</comment>
<dbReference type="EMBL" id="QSLA01000010">
    <property type="protein sequence ID" value="RHF08643.1"/>
    <property type="molecule type" value="Genomic_DNA"/>
</dbReference>
<dbReference type="Gene3D" id="3.30.565.10">
    <property type="entry name" value="Histidine kinase-like ATPase, C-terminal domain"/>
    <property type="match status" value="1"/>
</dbReference>
<evidence type="ECO:0000256" key="6">
    <source>
        <dbReference type="ARBA" id="ARBA00023012"/>
    </source>
</evidence>
<feature type="modified residue" description="4-aspartylphosphate" evidence="8">
    <location>
        <position position="838"/>
    </location>
</feature>
<dbReference type="PRINTS" id="PR00344">
    <property type="entry name" value="BCTRLSENSOR"/>
</dbReference>
<dbReference type="Pfam" id="PF00512">
    <property type="entry name" value="HisKA"/>
    <property type="match status" value="1"/>
</dbReference>
<dbReference type="InterPro" id="IPR036097">
    <property type="entry name" value="HisK_dim/P_sf"/>
</dbReference>
<name>A0A414MBS0_9BACE</name>
<proteinExistence type="predicted"/>
<dbReference type="SUPFAM" id="SSF52172">
    <property type="entry name" value="CheY-like"/>
    <property type="match status" value="1"/>
</dbReference>
<feature type="domain" description="Response regulatory" evidence="11">
    <location>
        <begin position="790"/>
        <end position="903"/>
    </location>
</feature>
<organism evidence="12 13">
    <name type="scientific">Bacteroides eggerthii</name>
    <dbReference type="NCBI Taxonomy" id="28111"/>
    <lineage>
        <taxon>Bacteria</taxon>
        <taxon>Pseudomonadati</taxon>
        <taxon>Bacteroidota</taxon>
        <taxon>Bacteroidia</taxon>
        <taxon>Bacteroidales</taxon>
        <taxon>Bacteroidaceae</taxon>
        <taxon>Bacteroides</taxon>
    </lineage>
</organism>
<dbReference type="InterPro" id="IPR005467">
    <property type="entry name" value="His_kinase_dom"/>
</dbReference>